<dbReference type="GO" id="GO:0052689">
    <property type="term" value="F:carboxylic ester hydrolase activity"/>
    <property type="evidence" value="ECO:0007669"/>
    <property type="project" value="UniProtKB-KW"/>
</dbReference>
<proteinExistence type="inferred from homology"/>
<keyword evidence="2" id="KW-0719">Serine esterase</keyword>
<keyword evidence="5" id="KW-0472">Membrane</keyword>
<evidence type="ECO:0000256" key="3">
    <source>
        <dbReference type="ARBA" id="ARBA00022801"/>
    </source>
</evidence>
<evidence type="ECO:0000256" key="5">
    <source>
        <dbReference type="SAM" id="Phobius"/>
    </source>
</evidence>
<evidence type="ECO:0000256" key="2">
    <source>
        <dbReference type="ARBA" id="ARBA00022487"/>
    </source>
</evidence>
<dbReference type="STRING" id="104452.A0A0L7L3V0"/>
<dbReference type="InterPro" id="IPR029058">
    <property type="entry name" value="AB_hydrolase_fold"/>
</dbReference>
<evidence type="ECO:0000256" key="1">
    <source>
        <dbReference type="ARBA" id="ARBA00005964"/>
    </source>
</evidence>
<evidence type="ECO:0000313" key="8">
    <source>
        <dbReference type="Proteomes" id="UP000037510"/>
    </source>
</evidence>
<reference evidence="7 8" key="1">
    <citation type="journal article" date="2015" name="Genome Biol. Evol.">
        <title>The genome of winter moth (Operophtera brumata) provides a genomic perspective on sexual dimorphism and phenology.</title>
        <authorList>
            <person name="Derks M.F."/>
            <person name="Smit S."/>
            <person name="Salis L."/>
            <person name="Schijlen E."/>
            <person name="Bossers A."/>
            <person name="Mateman C."/>
            <person name="Pijl A.S."/>
            <person name="de Ridder D."/>
            <person name="Groenen M.A."/>
            <person name="Visser M.E."/>
            <person name="Megens H.J."/>
        </authorList>
    </citation>
    <scope>NUCLEOTIDE SEQUENCE [LARGE SCALE GENOMIC DNA]</scope>
    <source>
        <strain evidence="7">WM2013NL</strain>
        <tissue evidence="7">Head and thorax</tissue>
    </source>
</reference>
<comment type="similarity">
    <text evidence="1">Belongs to the type-B carboxylesterase/lipase family.</text>
</comment>
<dbReference type="PANTHER" id="PTHR43142:SF1">
    <property type="entry name" value="CARBOXYLIC ESTER HYDROLASE"/>
    <property type="match status" value="1"/>
</dbReference>
<keyword evidence="3" id="KW-0378">Hydrolase</keyword>
<dbReference type="PANTHER" id="PTHR43142">
    <property type="entry name" value="CARBOXYLIC ESTER HYDROLASE"/>
    <property type="match status" value="1"/>
</dbReference>
<dbReference type="InterPro" id="IPR002018">
    <property type="entry name" value="CarbesteraseB"/>
</dbReference>
<feature type="transmembrane region" description="Helical" evidence="5">
    <location>
        <begin position="9"/>
        <end position="31"/>
    </location>
</feature>
<evidence type="ECO:0000256" key="4">
    <source>
        <dbReference type="ARBA" id="ARBA00023180"/>
    </source>
</evidence>
<keyword evidence="5" id="KW-0812">Transmembrane</keyword>
<name>A0A0L7L3V0_OPEBR</name>
<dbReference type="Proteomes" id="UP000037510">
    <property type="component" value="Unassembled WGS sequence"/>
</dbReference>
<gene>
    <name evidence="7" type="ORF">OBRU01_15805</name>
</gene>
<feature type="domain" description="Carboxylesterase type B" evidence="6">
    <location>
        <begin position="37"/>
        <end position="538"/>
    </location>
</feature>
<sequence length="560" mass="62930">MTLSLKKWLIILTITLTIAIVLAGLLVYAFVTKAEEDPVVNTKVGMIQGLRATDGDYDMYLGVPYAHVDESNVFGPSIANGKFKEVFKAHDDSVICPQFEEFNKTLTGSLDCLRLNIYVPQTASTETPVPVLVFIHGGEYKSGYGGRALYGPKYLIKHDIIIVTVNYRIGPYGFLCVDIPEVSGNQGLKDQVLALRWIRDNIECFGGSADQVTVAGVGSGGENVNLHLLYGKEPLFQKVIIESGIYLDQLDEEDGIESVPIELASNFGFKTNNEIEAMHFLKAKNPKSVIASSMRLHLQYGPCIERNISGVQTFITNQTLRSISDKIRTVPVLIGQSNRELLKVFSHQNLDNSEASSLFRDDLVEHFKLRDEQLRKAEKKLRNFYIGRRNVGEAVKGKIVDFKSDLYHNLPTKRMLDTYLKNGAKKIYYGVFSYSGGSNFVKRVFNITGDGASKEDVLGYLFDMPFIAKPIANDDQLVIDRMTTLWANFVKHGDPTPMKTKLIPEKWEPVANGKLNYMEISSDLKLKVTPFKNRTEFWDLFLKANGNKEIPTKLIEPWLN</sequence>
<dbReference type="EMBL" id="JTDY01003106">
    <property type="protein sequence ID" value="KOB70142.1"/>
    <property type="molecule type" value="Genomic_DNA"/>
</dbReference>
<evidence type="ECO:0000259" key="6">
    <source>
        <dbReference type="Pfam" id="PF00135"/>
    </source>
</evidence>
<comment type="caution">
    <text evidence="7">The sequence shown here is derived from an EMBL/GenBank/DDBJ whole genome shotgun (WGS) entry which is preliminary data.</text>
</comment>
<dbReference type="Gene3D" id="3.40.50.1820">
    <property type="entry name" value="alpha/beta hydrolase"/>
    <property type="match status" value="1"/>
</dbReference>
<accession>A0A0L7L3V0</accession>
<keyword evidence="4" id="KW-0325">Glycoprotein</keyword>
<dbReference type="Pfam" id="PF00135">
    <property type="entry name" value="COesterase"/>
    <property type="match status" value="1"/>
</dbReference>
<keyword evidence="8" id="KW-1185">Reference proteome</keyword>
<dbReference type="AlphaFoldDB" id="A0A0L7L3V0"/>
<dbReference type="SUPFAM" id="SSF53474">
    <property type="entry name" value="alpha/beta-Hydrolases"/>
    <property type="match status" value="1"/>
</dbReference>
<dbReference type="ESTHER" id="9neop-a0a0l7l3v0">
    <property type="family name" value="Carb_B_Arthropoda"/>
</dbReference>
<evidence type="ECO:0000313" key="7">
    <source>
        <dbReference type="EMBL" id="KOB70142.1"/>
    </source>
</evidence>
<organism evidence="7 8">
    <name type="scientific">Operophtera brumata</name>
    <name type="common">Winter moth</name>
    <name type="synonym">Phalaena brumata</name>
    <dbReference type="NCBI Taxonomy" id="104452"/>
    <lineage>
        <taxon>Eukaryota</taxon>
        <taxon>Metazoa</taxon>
        <taxon>Ecdysozoa</taxon>
        <taxon>Arthropoda</taxon>
        <taxon>Hexapoda</taxon>
        <taxon>Insecta</taxon>
        <taxon>Pterygota</taxon>
        <taxon>Neoptera</taxon>
        <taxon>Endopterygota</taxon>
        <taxon>Lepidoptera</taxon>
        <taxon>Glossata</taxon>
        <taxon>Ditrysia</taxon>
        <taxon>Geometroidea</taxon>
        <taxon>Geometridae</taxon>
        <taxon>Larentiinae</taxon>
        <taxon>Operophtera</taxon>
    </lineage>
</organism>
<protein>
    <submittedName>
        <fullName evidence="7">Carboxylesterase CarE-9</fullName>
    </submittedName>
</protein>
<keyword evidence="5" id="KW-1133">Transmembrane helix</keyword>